<dbReference type="Proteomes" id="UP000238164">
    <property type="component" value="Chromosome 1"/>
</dbReference>
<name>A0A2N9JF83_9ACTN</name>
<evidence type="ECO:0008006" key="4">
    <source>
        <dbReference type="Google" id="ProtNLM"/>
    </source>
</evidence>
<feature type="chain" id="PRO_5015009718" description="Secreted protein" evidence="1">
    <location>
        <begin position="31"/>
        <end position="163"/>
    </location>
</feature>
<accession>A0A2N9JF83</accession>
<dbReference type="EMBL" id="LT985188">
    <property type="protein sequence ID" value="SPD86767.1"/>
    <property type="molecule type" value="Genomic_DNA"/>
</dbReference>
<reference evidence="2 3" key="1">
    <citation type="submission" date="2018-02" db="EMBL/GenBank/DDBJ databases">
        <authorList>
            <person name="Cohen D.B."/>
            <person name="Kent A.D."/>
        </authorList>
    </citation>
    <scope>NUCLEOTIDE SEQUENCE [LARGE SCALE GENOMIC DNA]</scope>
    <source>
        <strain evidence="2">1</strain>
    </source>
</reference>
<dbReference type="AlphaFoldDB" id="A0A2N9JF83"/>
<evidence type="ECO:0000256" key="1">
    <source>
        <dbReference type="SAM" id="SignalP"/>
    </source>
</evidence>
<keyword evidence="1" id="KW-0732">Signal</keyword>
<dbReference type="OrthoDB" id="122807at2"/>
<protein>
    <recommendedName>
        <fullName evidence="4">Secreted protein</fullName>
    </recommendedName>
</protein>
<organism evidence="2 3">
    <name type="scientific">Micropruina glycogenica</name>
    <dbReference type="NCBI Taxonomy" id="75385"/>
    <lineage>
        <taxon>Bacteria</taxon>
        <taxon>Bacillati</taxon>
        <taxon>Actinomycetota</taxon>
        <taxon>Actinomycetes</taxon>
        <taxon>Propionibacteriales</taxon>
        <taxon>Nocardioidaceae</taxon>
        <taxon>Micropruina</taxon>
    </lineage>
</organism>
<proteinExistence type="predicted"/>
<keyword evidence="3" id="KW-1185">Reference proteome</keyword>
<evidence type="ECO:0000313" key="3">
    <source>
        <dbReference type="Proteomes" id="UP000238164"/>
    </source>
</evidence>
<gene>
    <name evidence="2" type="ORF">MPLG2_1731</name>
</gene>
<dbReference type="RefSeq" id="WP_105185652.1">
    <property type="nucleotide sequence ID" value="NZ_BAAAGO010000022.1"/>
</dbReference>
<feature type="signal peptide" evidence="1">
    <location>
        <begin position="1"/>
        <end position="30"/>
    </location>
</feature>
<dbReference type="KEGG" id="mgg:MPLG2_1731"/>
<sequence length="163" mass="18019">MTTTRNKLIRLLLAMTIAMAGAVGATIATAAPAHALCSTPAMMGNWRNINTAANSVTRVNVGFVCGDVRVCDTSGHCTGGETYFTLRPFGKCSPTDCDWGTKRATAMSDGWQRAIYTHSWATKYVWVKTYVYSGITYLRVYVWTDFTAADGRTDYAIDEWMRK</sequence>
<evidence type="ECO:0000313" key="2">
    <source>
        <dbReference type="EMBL" id="SPD86767.1"/>
    </source>
</evidence>